<reference evidence="3" key="1">
    <citation type="submission" date="2015-07" db="EMBL/GenBank/DDBJ databases">
        <title>Fjat-14205 dsm 2895.</title>
        <authorList>
            <person name="Liu B."/>
            <person name="Wang J."/>
            <person name="Zhu Y."/>
            <person name="Liu G."/>
            <person name="Chen Q."/>
            <person name="Chen Z."/>
            <person name="Lan J."/>
            <person name="Che J."/>
            <person name="Ge C."/>
            <person name="Shi H."/>
            <person name="Pan Z."/>
            <person name="Liu X."/>
        </authorList>
    </citation>
    <scope>NUCLEOTIDE SEQUENCE [LARGE SCALE GENOMIC DNA]</scope>
    <source>
        <strain evidence="3">DSM 25560</strain>
    </source>
</reference>
<protein>
    <submittedName>
        <fullName evidence="2">Cell wall-binding protein</fullName>
    </submittedName>
</protein>
<comment type="caution">
    <text evidence="2">The sequence shown here is derived from an EMBL/GenBank/DDBJ whole genome shotgun (WGS) entry which is preliminary data.</text>
</comment>
<keyword evidence="3" id="KW-1185">Reference proteome</keyword>
<accession>A0ABR5JXA3</accession>
<dbReference type="Proteomes" id="UP000050668">
    <property type="component" value="Unassembled WGS sequence"/>
</dbReference>
<feature type="chain" id="PRO_5046068033" evidence="1">
    <location>
        <begin position="24"/>
        <end position="1317"/>
    </location>
</feature>
<evidence type="ECO:0000256" key="1">
    <source>
        <dbReference type="SAM" id="SignalP"/>
    </source>
</evidence>
<keyword evidence="1" id="KW-0732">Signal</keyword>
<name>A0ABR5JXA3_9BACI</name>
<dbReference type="RefSeq" id="WP_053585331.1">
    <property type="nucleotide sequence ID" value="NZ_LGRV01000007.1"/>
</dbReference>
<gene>
    <name evidence="2" type="ORF">AEA09_18030</name>
</gene>
<dbReference type="EMBL" id="LGRV01000007">
    <property type="protein sequence ID" value="KOS66634.1"/>
    <property type="molecule type" value="Genomic_DNA"/>
</dbReference>
<organism evidence="2 3">
    <name type="scientific">Lysinibacillus contaminans</name>
    <dbReference type="NCBI Taxonomy" id="1293441"/>
    <lineage>
        <taxon>Bacteria</taxon>
        <taxon>Bacillati</taxon>
        <taxon>Bacillota</taxon>
        <taxon>Bacilli</taxon>
        <taxon>Bacillales</taxon>
        <taxon>Bacillaceae</taxon>
        <taxon>Lysinibacillus</taxon>
    </lineage>
</organism>
<feature type="signal peptide" evidence="1">
    <location>
        <begin position="1"/>
        <end position="23"/>
    </location>
</feature>
<sequence length="1317" mass="145604">MKSKLRVGIITSLLLAPAAIVNAQEQEATTQNITQSIYNHAIAAIESKDQLQLMYKNLTDKSSLDEITIAESRVGGLISEGFTADEITFVEAKLKYVRAQKTLLTKIKSLGTNINKLTYTSSSLVRDVEVEYNVYLDFMNEEIENSYAKVQKTFKDAVTVAPQTAITSMLGLAVQYGHDETARKAYFKTNGADIDKLETMKFAVATIGDAIKNLDNLMKEVENPTPDYANIKTIVAEVTTAYNTLSADNKKIVVAYIPKGKTVAPYKIYTEALTNITTAQKVEDSITQLKAKTPANFAKATNFISEVAAIETAYGKLNENVKKFVSNFIDLAPFKAAADVSKQITALQISSDDSYRTAVSNLMQGYTALLKKEFVKNAIDLTEAEENIKSAVAIEVLIKDIKGTAPADIMTKINAARGAYDSPSTTANVKKIINNLTELTDWEKKYSDSLNVDKLIAALNPTATTFESLTIAAQAAFDKLGATEKSLVKDFKKLELYFIYADLSRKVNALKSTQADYQAQTKALQIEVGKLNSSTAEVDAVVALDAIKTKLSEKLADLSKVETDLETVLTKIEALKNSQNLVQDMLDARKLYEALDAPTKKRVTNLKVLTDLEKSHKAVISVVSLVEKLDPASKDYIKKAKSANTAYLKLDEAKRTYVKNYSTLISDRVAAMGVITQIDALKTTQKTYKANVQAAKDAYGALSPSALALVTNHGALLTAEGYITTAKVFDDRVLALVNEPAETIVAKVAALVAEYKIMDKNAKKLVEQAKTLTTYEKNNSAVVKVINLITALNPNSKDYTKKVLAARKAYNALDEVSQKRVTNYANLTAVEDVASLIGLIATLKPTSKTFLKDLQTARTNYDALPEEKKEAIINYEVLVKAETELASAHTVIALIEVALPGEEDYLTKLMNARIAYDKLPSGQKKLVSNIKDLTNREREVKPILSVMVQIENLEPEQSNFVSKVNSARKAYDKLTKDQKKYVNNIATLQNYEPVSTVIELISKLKSSSKTFHEDTTKARALYDALSADLKQYVANYHLLQAAETSILGGGNVVQMINDLSSVDPKQYIKRIEEIRAAYNALPKDQQKAVENYKVLQDQEKIVKPVMSVVAEIEKLMTARDMESQYQKILKAYDKLTATQRRYVYNEQVLLSLDSVIKVYKSIAELKPNDKMYFGMLELVRRDYDSLSSTDKQKVANYSVLLEAEQNMSEVKKVVALIAGLSTTSSTYVQDVANASAAYKALNSKVRGQVLNEDVLKKAEKDVAVVLKVVNAIAILDPDDRSFEKKVLAAQKLYSALTIEQQGLVYNFRVLQEYLDMQ</sequence>
<proteinExistence type="predicted"/>
<evidence type="ECO:0000313" key="3">
    <source>
        <dbReference type="Proteomes" id="UP000050668"/>
    </source>
</evidence>
<evidence type="ECO:0000313" key="2">
    <source>
        <dbReference type="EMBL" id="KOS66634.1"/>
    </source>
</evidence>